<proteinExistence type="predicted"/>
<comment type="caution">
    <text evidence="2">The sequence shown here is derived from an EMBL/GenBank/DDBJ whole genome shotgun (WGS) entry which is preliminary data.</text>
</comment>
<keyword evidence="3" id="KW-1185">Reference proteome</keyword>
<feature type="compositionally biased region" description="Low complexity" evidence="1">
    <location>
        <begin position="417"/>
        <end position="430"/>
    </location>
</feature>
<gene>
    <name evidence="2" type="ORF">PAPYR_6716</name>
</gene>
<feature type="region of interest" description="Disordered" evidence="1">
    <location>
        <begin position="90"/>
        <end position="122"/>
    </location>
</feature>
<evidence type="ECO:0000256" key="1">
    <source>
        <dbReference type="SAM" id="MobiDB-lite"/>
    </source>
</evidence>
<name>A0ABQ8UEI0_9EUKA</name>
<feature type="region of interest" description="Disordered" evidence="1">
    <location>
        <begin position="372"/>
        <end position="433"/>
    </location>
</feature>
<reference evidence="2" key="1">
    <citation type="journal article" date="2022" name="bioRxiv">
        <title>Genomics of Preaxostyla Flagellates Illuminates Evolutionary Transitions and the Path Towards Mitochondrial Loss.</title>
        <authorList>
            <person name="Novak L.V.F."/>
            <person name="Treitli S.C."/>
            <person name="Pyrih J."/>
            <person name="Halakuc P."/>
            <person name="Pipaliya S.V."/>
            <person name="Vacek V."/>
            <person name="Brzon O."/>
            <person name="Soukal P."/>
            <person name="Eme L."/>
            <person name="Dacks J.B."/>
            <person name="Karnkowska A."/>
            <person name="Elias M."/>
            <person name="Hampl V."/>
        </authorList>
    </citation>
    <scope>NUCLEOTIDE SEQUENCE</scope>
    <source>
        <strain evidence="2">RCP-MX</strain>
    </source>
</reference>
<evidence type="ECO:0000313" key="3">
    <source>
        <dbReference type="Proteomes" id="UP001141327"/>
    </source>
</evidence>
<organism evidence="2 3">
    <name type="scientific">Paratrimastix pyriformis</name>
    <dbReference type="NCBI Taxonomy" id="342808"/>
    <lineage>
        <taxon>Eukaryota</taxon>
        <taxon>Metamonada</taxon>
        <taxon>Preaxostyla</taxon>
        <taxon>Paratrimastigidae</taxon>
        <taxon>Paratrimastix</taxon>
    </lineage>
</organism>
<sequence>MLLFLEELPGVSLTSDPQNSRNLTAYFWEWRIGVVSFPSPVVHGILRGIQLFVGAADGSIWCADATHFIDAALPLARDLQFRPYWFSPQEPFTLDEPPNSQKRQRDSDEHCTPSSQPTRPIDPRRERFLACLAATRSSFSQLHWDPLRHAGQPVFLPGLFSCCPLPQPAGSFLALSCSPQPNHAPPVVFRSAPPSPPLDGDSGPIRSNPGGMLITRLFPHPPTTTPPFAWHEICAVCAVSSSQEAATGQHLTVPPACFRAIFGGEDAGPAGWGLLLGTITGQVWAGLFPQPLDLTLPLSAATCGLLDAVCLPWRMLCALGQPVTYLGVFLTPRLSADDANPGYGWSLAVLGALGLLHVGLVSGPVEGVTAAPAGDGDRIVLNNDLPTAPPPGRNDVPRPPRRGGGDVDPGDVDLNLDDAAPTPADQAAVPPDHHDDACCITPGSCRLTWCPPVTLRGGPFRGCLPVSLLPHGGASDALVVLNAQGGVGLVPLWPLSPWVQQRGPDLSLQPLLAAWLHGDDADDDVSSAGGVTSPKNSNSNFKFADDAAAPLHSLLLPGSPPTAVLVSQCPEWATLCPAGVMELGGVIREPGNSHGSWWIGWRALLLAAAPSLSPPTTSSLTVRNLLLAARSAGPAALPDLPTRFATLEKTLERARDAVLLGAWHRGHHPGVMQAVATLKPAAPSAPGSLVALIEVMLANRSPYPVDPTQWRILVQLSRQSLSPADIAAFRHDLLHPGLNLPSLPAPPPLPCSFLPPTLSRSLVPLGSIHLAESTSHAPLCARVMLAHPHSGALFPVAAFTWDVLDWSGIRGGAWSITQGTAAVTARLVVPTAHLPRGVFDPTQLQELVSKCEQSNLSMEMSPEVTPTTTTTTGTIANLLWNGRTGSVPFQIEILPPQGGDCFEVVASVSRDAPESDEVALERCYLILRACQTRIFRLS</sequence>
<protein>
    <submittedName>
        <fullName evidence="2">Uncharacterized protein</fullName>
    </submittedName>
</protein>
<accession>A0ABQ8UEI0</accession>
<evidence type="ECO:0000313" key="2">
    <source>
        <dbReference type="EMBL" id="KAJ4457690.1"/>
    </source>
</evidence>
<dbReference type="EMBL" id="JAPMOS010000041">
    <property type="protein sequence ID" value="KAJ4457690.1"/>
    <property type="molecule type" value="Genomic_DNA"/>
</dbReference>
<dbReference type="Proteomes" id="UP001141327">
    <property type="component" value="Unassembled WGS sequence"/>
</dbReference>